<dbReference type="GeneID" id="300576717"/>
<dbReference type="Pfam" id="PF19086">
    <property type="entry name" value="Terpene_syn_C_2"/>
    <property type="match status" value="1"/>
</dbReference>
<dbReference type="Proteomes" id="UP001642720">
    <property type="component" value="Unassembled WGS sequence"/>
</dbReference>
<dbReference type="EMBL" id="PPTA01000006">
    <property type="protein sequence ID" value="TFB03035.1"/>
    <property type="molecule type" value="Genomic_DNA"/>
</dbReference>
<keyword evidence="2" id="KW-1185">Reference proteome</keyword>
<reference evidence="1 2" key="1">
    <citation type="submission" date="2018-01" db="EMBL/GenBank/DDBJ databases">
        <title>Genome characterization of the sugarcane-associated fungus Trichoderma ghanense CCMA-1212 and their application in lignocelulose bioconversion.</title>
        <authorList>
            <person name="Steindorff A.S."/>
            <person name="Mendes T.D."/>
            <person name="Vilela E.S.D."/>
            <person name="Rodrigues D.S."/>
            <person name="Formighieri E.F."/>
            <person name="Melo I.S."/>
            <person name="Favaro L.C.L."/>
        </authorList>
    </citation>
    <scope>NUCLEOTIDE SEQUENCE [LARGE SCALE GENOMIC DNA]</scope>
    <source>
        <strain evidence="1 2">CCMA-1212</strain>
    </source>
</reference>
<comment type="caution">
    <text evidence="1">The sequence shown here is derived from an EMBL/GenBank/DDBJ whole genome shotgun (WGS) entry which is preliminary data.</text>
</comment>
<dbReference type="SUPFAM" id="SSF48576">
    <property type="entry name" value="Terpenoid synthases"/>
    <property type="match status" value="1"/>
</dbReference>
<proteinExistence type="predicted"/>
<dbReference type="InterPro" id="IPR008949">
    <property type="entry name" value="Isoprenoid_synthase_dom_sf"/>
</dbReference>
<dbReference type="Gene3D" id="1.10.600.10">
    <property type="entry name" value="Farnesyl Diphosphate Synthase"/>
    <property type="match status" value="1"/>
</dbReference>
<dbReference type="RefSeq" id="XP_073559236.1">
    <property type="nucleotide sequence ID" value="XM_073702267.1"/>
</dbReference>
<protein>
    <submittedName>
        <fullName evidence="1">Fusicoccadiene synthase</fullName>
    </submittedName>
</protein>
<evidence type="ECO:0000313" key="1">
    <source>
        <dbReference type="EMBL" id="TFB03035.1"/>
    </source>
</evidence>
<sequence length="328" mass="37688">MEYRYSEIIDPNMYETHGLDNGIALRGHKEPMREVQGAQRAQDDWSKHVKPLGDYKGGLGDRFSFMQVTVPECLPERLEIISYANEYAFIYDDEMENMDLENVTAAEPGILETFREGFLDSKTDGKSRPEKRLQAQILKEMLAVDPPRAITTMKAWARFVQLASQTRASPFRTLAEYVPARVIDAGEFTDLLFIIWYGTLTFGLAITIPDEEYDLCMELARPGYAVLGLTNDLYSWPKERQAAERAGQDYVFNAIWVIMNERQVSEEEAKAICAEEIRRYARVFCDNVDEAKQNLALSKDLRAYLEAVMYSCSGNLVWSIYCPRYHEL</sequence>
<evidence type="ECO:0000313" key="2">
    <source>
        <dbReference type="Proteomes" id="UP001642720"/>
    </source>
</evidence>
<organism evidence="1 2">
    <name type="scientific">Trichoderma ghanense</name>
    <dbReference type="NCBI Taxonomy" id="65468"/>
    <lineage>
        <taxon>Eukaryota</taxon>
        <taxon>Fungi</taxon>
        <taxon>Dikarya</taxon>
        <taxon>Ascomycota</taxon>
        <taxon>Pezizomycotina</taxon>
        <taxon>Sordariomycetes</taxon>
        <taxon>Hypocreomycetidae</taxon>
        <taxon>Hypocreales</taxon>
        <taxon>Hypocreaceae</taxon>
        <taxon>Trichoderma</taxon>
    </lineage>
</organism>
<gene>
    <name evidence="1" type="ORF">CCMA1212_004986</name>
</gene>
<name>A0ABY2H427_9HYPO</name>
<accession>A0ABY2H427</accession>